<dbReference type="Proteomes" id="UP000534870">
    <property type="component" value="Unassembled WGS sequence"/>
</dbReference>
<feature type="domain" description="Acetophenone carboxylase-like C-terminal" evidence="1">
    <location>
        <begin position="13"/>
        <end position="55"/>
    </location>
</feature>
<evidence type="ECO:0000259" key="1">
    <source>
        <dbReference type="Pfam" id="PF19278"/>
    </source>
</evidence>
<organism evidence="2 3">
    <name type="scientific">Nguyenibacter vanlangensis</name>
    <dbReference type="NCBI Taxonomy" id="1216886"/>
    <lineage>
        <taxon>Bacteria</taxon>
        <taxon>Pseudomonadati</taxon>
        <taxon>Pseudomonadota</taxon>
        <taxon>Alphaproteobacteria</taxon>
        <taxon>Acetobacterales</taxon>
        <taxon>Acetobacteraceae</taxon>
        <taxon>Nguyenibacter</taxon>
    </lineage>
</organism>
<comment type="caution">
    <text evidence="2">The sequence shown here is derived from an EMBL/GenBank/DDBJ whole genome shotgun (WGS) entry which is preliminary data.</text>
</comment>
<sequence>RTRLLFDGGRDRMVELAVHARAEMRPGDAVAGPALIVEQETTTYVPARFDAHIDGGGNIVMDMKETA</sequence>
<dbReference type="InterPro" id="IPR049517">
    <property type="entry name" value="ACX-like_C"/>
</dbReference>
<evidence type="ECO:0000313" key="2">
    <source>
        <dbReference type="EMBL" id="NVN13254.1"/>
    </source>
</evidence>
<accession>A0A7Y7M8Q2</accession>
<feature type="non-terminal residue" evidence="2">
    <location>
        <position position="1"/>
    </location>
</feature>
<dbReference type="EMBL" id="JABXXP010000817">
    <property type="protein sequence ID" value="NVN13254.1"/>
    <property type="molecule type" value="Genomic_DNA"/>
</dbReference>
<dbReference type="RefSeq" id="WP_176641657.1">
    <property type="nucleotide sequence ID" value="NZ_JABXXP010000817.1"/>
</dbReference>
<evidence type="ECO:0000313" key="3">
    <source>
        <dbReference type="Proteomes" id="UP000534870"/>
    </source>
</evidence>
<dbReference type="Pfam" id="PF19278">
    <property type="entry name" value="Hydant_A_C"/>
    <property type="match status" value="1"/>
</dbReference>
<proteinExistence type="predicted"/>
<reference evidence="2 3" key="1">
    <citation type="submission" date="2020-06" db="EMBL/GenBank/DDBJ databases">
        <title>Description of novel acetic acid bacteria.</title>
        <authorList>
            <person name="Sombolestani A."/>
        </authorList>
    </citation>
    <scope>NUCLEOTIDE SEQUENCE [LARGE SCALE GENOMIC DNA]</scope>
    <source>
        <strain evidence="2 3">LMG 31431</strain>
    </source>
</reference>
<name>A0A7Y7M8Q2_9PROT</name>
<dbReference type="AlphaFoldDB" id="A0A7Y7M8Q2"/>
<gene>
    <name evidence="2" type="ORF">HUK84_19300</name>
</gene>
<protein>
    <recommendedName>
        <fullName evidence="1">Acetophenone carboxylase-like C-terminal domain-containing protein</fullName>
    </recommendedName>
</protein>